<dbReference type="AlphaFoldDB" id="A0A816Y2R9"/>
<evidence type="ECO:0000313" key="2">
    <source>
        <dbReference type="EMBL" id="CAF2153882.1"/>
    </source>
</evidence>
<proteinExistence type="predicted"/>
<dbReference type="Proteomes" id="UP000663887">
    <property type="component" value="Unassembled WGS sequence"/>
</dbReference>
<comment type="caution">
    <text evidence="2">The sequence shown here is derived from an EMBL/GenBank/DDBJ whole genome shotgun (WGS) entry which is preliminary data.</text>
</comment>
<dbReference type="EMBL" id="CAJNRG010014226">
    <property type="protein sequence ID" value="CAF2153882.1"/>
    <property type="molecule type" value="Genomic_DNA"/>
</dbReference>
<feature type="region of interest" description="Disordered" evidence="1">
    <location>
        <begin position="133"/>
        <end position="154"/>
    </location>
</feature>
<feature type="compositionally biased region" description="Basic residues" evidence="1">
    <location>
        <begin position="229"/>
        <end position="242"/>
    </location>
</feature>
<accession>A0A816Y2R9</accession>
<evidence type="ECO:0000256" key="1">
    <source>
        <dbReference type="SAM" id="MobiDB-lite"/>
    </source>
</evidence>
<protein>
    <submittedName>
        <fullName evidence="2">Uncharacterized protein</fullName>
    </submittedName>
</protein>
<reference evidence="2" key="1">
    <citation type="submission" date="2021-02" db="EMBL/GenBank/DDBJ databases">
        <authorList>
            <person name="Nowell W R."/>
        </authorList>
    </citation>
    <scope>NUCLEOTIDE SEQUENCE</scope>
</reference>
<organism evidence="2 3">
    <name type="scientific">Rotaria magnacalcarata</name>
    <dbReference type="NCBI Taxonomy" id="392030"/>
    <lineage>
        <taxon>Eukaryota</taxon>
        <taxon>Metazoa</taxon>
        <taxon>Spiralia</taxon>
        <taxon>Gnathifera</taxon>
        <taxon>Rotifera</taxon>
        <taxon>Eurotatoria</taxon>
        <taxon>Bdelloidea</taxon>
        <taxon>Philodinida</taxon>
        <taxon>Philodinidae</taxon>
        <taxon>Rotaria</taxon>
    </lineage>
</organism>
<gene>
    <name evidence="2" type="ORF">XDN619_LOCUS29108</name>
</gene>
<feature type="region of interest" description="Disordered" evidence="1">
    <location>
        <begin position="1"/>
        <end position="20"/>
    </location>
</feature>
<evidence type="ECO:0000313" key="3">
    <source>
        <dbReference type="Proteomes" id="UP000663887"/>
    </source>
</evidence>
<name>A0A816Y2R9_9BILA</name>
<feature type="region of interest" description="Disordered" evidence="1">
    <location>
        <begin position="212"/>
        <end position="242"/>
    </location>
</feature>
<feature type="compositionally biased region" description="Low complexity" evidence="1">
    <location>
        <begin position="7"/>
        <end position="20"/>
    </location>
</feature>
<sequence>MLIPPYSTFSNTNTNSNDDSVLIKRTPRVTRSSSCDTFSTAALNATTTPLQRAPPISSVPEPINYSSIKITLCAIGNAIQTLYSEQVENSSNVAYDAVPDQCNWNDTGIKLFENNENLYDPFHSSIELVHQPHTSSRLNQSSTTISDRSPNITTNNSRNSSFEVLTNVISNFLTPSFSLPSKKRKFIIERPHGKSLTSMDAIYKINQNEKRRFKNKKSTSAASKEAIKIRKTPANRRRKPKTLTKPTFETFDVEEASNDTNANVMPMISCHSHVPYIPSQMPYSTQIHAPYGYNQSLKDFYSYSITHYMLSLQSRNSQWILC</sequence>